<dbReference type="AlphaFoldDB" id="A0A240EGC8"/>
<keyword evidence="1" id="KW-1133">Transmembrane helix</keyword>
<dbReference type="Proteomes" id="UP000219336">
    <property type="component" value="Unassembled WGS sequence"/>
</dbReference>
<accession>A0A240EGC8</accession>
<evidence type="ECO:0000313" key="2">
    <source>
        <dbReference type="EMBL" id="SNX47747.1"/>
    </source>
</evidence>
<keyword evidence="1" id="KW-0472">Membrane</keyword>
<evidence type="ECO:0000313" key="3">
    <source>
        <dbReference type="Proteomes" id="UP000219336"/>
    </source>
</evidence>
<dbReference type="PROSITE" id="PS51257">
    <property type="entry name" value="PROKAR_LIPOPROTEIN"/>
    <property type="match status" value="1"/>
</dbReference>
<keyword evidence="1" id="KW-0812">Transmembrane</keyword>
<evidence type="ECO:0000256" key="1">
    <source>
        <dbReference type="SAM" id="Phobius"/>
    </source>
</evidence>
<proteinExistence type="predicted"/>
<dbReference type="RefSeq" id="WP_158296070.1">
    <property type="nucleotide sequence ID" value="NZ_JBHSII010000006.1"/>
</dbReference>
<feature type="transmembrane region" description="Helical" evidence="1">
    <location>
        <begin position="12"/>
        <end position="30"/>
    </location>
</feature>
<gene>
    <name evidence="2" type="ORF">VTH8203_01362</name>
</gene>
<organism evidence="2 3">
    <name type="scientific">Vibrio thalassae</name>
    <dbReference type="NCBI Taxonomy" id="1243014"/>
    <lineage>
        <taxon>Bacteria</taxon>
        <taxon>Pseudomonadati</taxon>
        <taxon>Pseudomonadota</taxon>
        <taxon>Gammaproteobacteria</taxon>
        <taxon>Vibrionales</taxon>
        <taxon>Vibrionaceae</taxon>
        <taxon>Vibrio</taxon>
    </lineage>
</organism>
<sequence length="58" mass="5886">MATSKLKALVQLIIALIGCVMGFALVGLEVNVLAKLGGGLTLLISGFAISNSISTLKI</sequence>
<reference evidence="3" key="1">
    <citation type="submission" date="2016-06" db="EMBL/GenBank/DDBJ databases">
        <authorList>
            <person name="Rodrigo-Torres L."/>
            <person name="Arahal R.D."/>
            <person name="Lucena T."/>
        </authorList>
    </citation>
    <scope>NUCLEOTIDE SEQUENCE [LARGE SCALE GENOMIC DNA]</scope>
    <source>
        <strain evidence="3">CECT8203</strain>
    </source>
</reference>
<dbReference type="EMBL" id="OANU01000012">
    <property type="protein sequence ID" value="SNX47747.1"/>
    <property type="molecule type" value="Genomic_DNA"/>
</dbReference>
<protein>
    <submittedName>
        <fullName evidence="2">Uncharacterized protein</fullName>
    </submittedName>
</protein>
<name>A0A240EGC8_9VIBR</name>
<keyword evidence="3" id="KW-1185">Reference proteome</keyword>